<feature type="compositionally biased region" description="Basic and acidic residues" evidence="1">
    <location>
        <begin position="224"/>
        <end position="277"/>
    </location>
</feature>
<feature type="region of interest" description="Disordered" evidence="1">
    <location>
        <begin position="1"/>
        <end position="376"/>
    </location>
</feature>
<feature type="compositionally biased region" description="Basic and acidic residues" evidence="1">
    <location>
        <begin position="140"/>
        <end position="149"/>
    </location>
</feature>
<evidence type="ECO:0000313" key="3">
    <source>
        <dbReference type="Proteomes" id="UP000280698"/>
    </source>
</evidence>
<sequence length="376" mass="38620">MPFDDANPLINSDGGHDSDGGLGGDGGLAEGGGRWARWARSRWRSARRDDRAGQVEAEPGWAGTDSGGRPESGAENVVRPGAMGDAASGGPAASGRGRDTGSAGPGTPGRSRDTGTAGPGTPGRSRDADTARPGAAGRSRAVEGRRTDGEGPDPGGPGSGDRPGGVTGRTGAGRTGGRRTPGRADDRAPAAGGAASPRTTPGAPPTRPRLASGAAASVPGPADRATDRGRPEWPGREAPRADGSPRVDHPAWPDGTTRSDRQRDGRRPGTAEQRWERTPAAGLRVRLLSPGAQQTHSNPLPASSADHGPEWSGTLGAPWPALPGETDAPGPAVPDGTHRPRDPWPALPDDRELWRPWADPTDTMRLRRLDREQAGE</sequence>
<comment type="caution">
    <text evidence="2">The sequence shown here is derived from an EMBL/GenBank/DDBJ whole genome shotgun (WGS) entry which is preliminary data.</text>
</comment>
<proteinExistence type="predicted"/>
<feature type="compositionally biased region" description="Gly residues" evidence="1">
    <location>
        <begin position="20"/>
        <end position="34"/>
    </location>
</feature>
<feature type="compositionally biased region" description="Basic and acidic residues" evidence="1">
    <location>
        <begin position="362"/>
        <end position="376"/>
    </location>
</feature>
<feature type="compositionally biased region" description="Low complexity" evidence="1">
    <location>
        <begin position="208"/>
        <end position="222"/>
    </location>
</feature>
<feature type="compositionally biased region" description="Polar residues" evidence="1">
    <location>
        <begin position="291"/>
        <end position="301"/>
    </location>
</feature>
<dbReference type="Proteomes" id="UP000280698">
    <property type="component" value="Unassembled WGS sequence"/>
</dbReference>
<evidence type="ECO:0000313" key="2">
    <source>
        <dbReference type="EMBL" id="RNL96341.1"/>
    </source>
</evidence>
<feature type="compositionally biased region" description="Gly residues" evidence="1">
    <location>
        <begin position="152"/>
        <end position="175"/>
    </location>
</feature>
<organism evidence="2 3">
    <name type="scientific">Micromonospora solifontis</name>
    <dbReference type="NCBI Taxonomy" id="2487138"/>
    <lineage>
        <taxon>Bacteria</taxon>
        <taxon>Bacillati</taxon>
        <taxon>Actinomycetota</taxon>
        <taxon>Actinomycetes</taxon>
        <taxon>Micromonosporales</taxon>
        <taxon>Micromonosporaceae</taxon>
        <taxon>Micromonospora</taxon>
    </lineage>
</organism>
<accession>A0ABX9WE82</accession>
<evidence type="ECO:0000256" key="1">
    <source>
        <dbReference type="SAM" id="MobiDB-lite"/>
    </source>
</evidence>
<gene>
    <name evidence="2" type="ORF">EFE23_19575</name>
</gene>
<feature type="compositionally biased region" description="Basic and acidic residues" evidence="1">
    <location>
        <begin position="336"/>
        <end position="354"/>
    </location>
</feature>
<feature type="compositionally biased region" description="Low complexity" evidence="1">
    <location>
        <begin position="189"/>
        <end position="201"/>
    </location>
</feature>
<protein>
    <submittedName>
        <fullName evidence="2">Uncharacterized protein</fullName>
    </submittedName>
</protein>
<name>A0ABX9WE82_9ACTN</name>
<feature type="compositionally biased region" description="Low complexity" evidence="1">
    <location>
        <begin position="80"/>
        <end position="95"/>
    </location>
</feature>
<keyword evidence="3" id="KW-1185">Reference proteome</keyword>
<dbReference type="EMBL" id="RJLN01000060">
    <property type="protein sequence ID" value="RNL96341.1"/>
    <property type="molecule type" value="Genomic_DNA"/>
</dbReference>
<reference evidence="2 3" key="1">
    <citation type="submission" date="2018-11" db="EMBL/GenBank/DDBJ databases">
        <title>Micromonospora sp. PPF5-17, a new actinomycetes isolated from a hot spring soil.</title>
        <authorList>
            <person name="Thawai C."/>
        </authorList>
    </citation>
    <scope>NUCLEOTIDE SEQUENCE [LARGE SCALE GENOMIC DNA]</scope>
    <source>
        <strain evidence="2 3">PPF5-17</strain>
    </source>
</reference>